<gene>
    <name evidence="2" type="ORF">ACIBG2_32825</name>
</gene>
<name>A0ABW7Z208_9ACTN</name>
<dbReference type="InterPro" id="IPR018750">
    <property type="entry name" value="DUF2306_membrane"/>
</dbReference>
<keyword evidence="1" id="KW-1133">Transmembrane helix</keyword>
<dbReference type="Proteomes" id="UP001612741">
    <property type="component" value="Unassembled WGS sequence"/>
</dbReference>
<dbReference type="RefSeq" id="WP_397087292.1">
    <property type="nucleotide sequence ID" value="NZ_JBITGY010000009.1"/>
</dbReference>
<dbReference type="EMBL" id="JBITGY010000009">
    <property type="protein sequence ID" value="MFI6502201.1"/>
    <property type="molecule type" value="Genomic_DNA"/>
</dbReference>
<feature type="transmembrane region" description="Helical" evidence="1">
    <location>
        <begin position="72"/>
        <end position="94"/>
    </location>
</feature>
<organism evidence="2 3">
    <name type="scientific">Nonomuraea typhae</name>
    <dbReference type="NCBI Taxonomy" id="2603600"/>
    <lineage>
        <taxon>Bacteria</taxon>
        <taxon>Bacillati</taxon>
        <taxon>Actinomycetota</taxon>
        <taxon>Actinomycetes</taxon>
        <taxon>Streptosporangiales</taxon>
        <taxon>Streptosporangiaceae</taxon>
        <taxon>Nonomuraea</taxon>
    </lineage>
</organism>
<sequence>MRAGWRVPAGLIGLSALPLVVGAVRLGELAGQRDAGTLPLMLHIVGAMVFSLLGALQVASGVRRRWPGWHRVAGRMAVPGGLLAGGTGVWLGVVHAHGDGDGGLLGGFRVVFGGGMLVFLLLGFVAIRRREVARHRAWMMRGYAIALGAGTQAVLLSAYVAIAGTPAGVPRALVMGAAWVINLVVAELVIRGQRRLVS</sequence>
<feature type="transmembrane region" description="Helical" evidence="1">
    <location>
        <begin position="106"/>
        <end position="127"/>
    </location>
</feature>
<feature type="transmembrane region" description="Helical" evidence="1">
    <location>
        <begin position="38"/>
        <end position="60"/>
    </location>
</feature>
<evidence type="ECO:0000313" key="3">
    <source>
        <dbReference type="Proteomes" id="UP001612741"/>
    </source>
</evidence>
<keyword evidence="3" id="KW-1185">Reference proteome</keyword>
<protein>
    <submittedName>
        <fullName evidence="2">DUF2306 domain-containing protein</fullName>
    </submittedName>
</protein>
<dbReference type="Pfam" id="PF10067">
    <property type="entry name" value="DUF2306"/>
    <property type="match status" value="1"/>
</dbReference>
<comment type="caution">
    <text evidence="2">The sequence shown here is derived from an EMBL/GenBank/DDBJ whole genome shotgun (WGS) entry which is preliminary data.</text>
</comment>
<evidence type="ECO:0000313" key="2">
    <source>
        <dbReference type="EMBL" id="MFI6502201.1"/>
    </source>
</evidence>
<keyword evidence="1" id="KW-0812">Transmembrane</keyword>
<feature type="transmembrane region" description="Helical" evidence="1">
    <location>
        <begin position="139"/>
        <end position="162"/>
    </location>
</feature>
<feature type="transmembrane region" description="Helical" evidence="1">
    <location>
        <begin position="168"/>
        <end position="190"/>
    </location>
</feature>
<accession>A0ABW7Z208</accession>
<reference evidence="2 3" key="1">
    <citation type="submission" date="2024-10" db="EMBL/GenBank/DDBJ databases">
        <title>The Natural Products Discovery Center: Release of the First 8490 Sequenced Strains for Exploring Actinobacteria Biosynthetic Diversity.</title>
        <authorList>
            <person name="Kalkreuter E."/>
            <person name="Kautsar S.A."/>
            <person name="Yang D."/>
            <person name="Bader C.D."/>
            <person name="Teijaro C.N."/>
            <person name="Fluegel L."/>
            <person name="Davis C.M."/>
            <person name="Simpson J.R."/>
            <person name="Lauterbach L."/>
            <person name="Steele A.D."/>
            <person name="Gui C."/>
            <person name="Meng S."/>
            <person name="Li G."/>
            <person name="Viehrig K."/>
            <person name="Ye F."/>
            <person name="Su P."/>
            <person name="Kiefer A.F."/>
            <person name="Nichols A."/>
            <person name="Cepeda A.J."/>
            <person name="Yan W."/>
            <person name="Fan B."/>
            <person name="Jiang Y."/>
            <person name="Adhikari A."/>
            <person name="Zheng C.-J."/>
            <person name="Schuster L."/>
            <person name="Cowan T.M."/>
            <person name="Smanski M.J."/>
            <person name="Chevrette M.G."/>
            <person name="De Carvalho L.P.S."/>
            <person name="Shen B."/>
        </authorList>
    </citation>
    <scope>NUCLEOTIDE SEQUENCE [LARGE SCALE GENOMIC DNA]</scope>
    <source>
        <strain evidence="2 3">NPDC050545</strain>
    </source>
</reference>
<evidence type="ECO:0000256" key="1">
    <source>
        <dbReference type="SAM" id="Phobius"/>
    </source>
</evidence>
<proteinExistence type="predicted"/>
<keyword evidence="1" id="KW-0472">Membrane</keyword>